<dbReference type="EMBL" id="JATAAI010000015">
    <property type="protein sequence ID" value="KAK1740419.1"/>
    <property type="molecule type" value="Genomic_DNA"/>
</dbReference>
<reference evidence="2" key="1">
    <citation type="submission" date="2023-06" db="EMBL/GenBank/DDBJ databases">
        <title>Survivors Of The Sea: Transcriptome response of Skeletonema marinoi to long-term dormancy.</title>
        <authorList>
            <person name="Pinder M.I.M."/>
            <person name="Kourtchenko O."/>
            <person name="Robertson E.K."/>
            <person name="Larsson T."/>
            <person name="Maumus F."/>
            <person name="Osuna-Cruz C.M."/>
            <person name="Vancaester E."/>
            <person name="Stenow R."/>
            <person name="Vandepoele K."/>
            <person name="Ploug H."/>
            <person name="Bruchert V."/>
            <person name="Godhe A."/>
            <person name="Topel M."/>
        </authorList>
    </citation>
    <scope>NUCLEOTIDE SEQUENCE</scope>
    <source>
        <strain evidence="2">R05AC</strain>
    </source>
</reference>
<feature type="domain" description="F-box" evidence="1">
    <location>
        <begin position="32"/>
        <end position="58"/>
    </location>
</feature>
<dbReference type="InterPro" id="IPR036047">
    <property type="entry name" value="F-box-like_dom_sf"/>
</dbReference>
<dbReference type="InterPro" id="IPR001810">
    <property type="entry name" value="F-box_dom"/>
</dbReference>
<dbReference type="Pfam" id="PF12937">
    <property type="entry name" value="F-box-like"/>
    <property type="match status" value="1"/>
</dbReference>
<gene>
    <name evidence="2" type="ORF">QTG54_008514</name>
</gene>
<proteinExistence type="predicted"/>
<protein>
    <recommendedName>
        <fullName evidence="1">F-box domain-containing protein</fullName>
    </recommendedName>
</protein>
<sequence length="386" mass="44517">MMPHSKKPRLTGSNDDAEASARPILSADEFACILGFLPPKQIMCLRRVCKTWREAAKKTIVPIVEFNVDSIDKYNALTVMVTAMPNLQQIKISSMGARHKYNDGEDPDEEEAARTANYSIHDIEILSNFTKLRILEFECAPMNGRYSSLFEFSLLQKLKITWGMKWDLELLSGLPLLEELHVYSGGVTGNINSLKALKDTLTMVSIEFSNNVNGDFPVHGDFMDLADFPRLKVLCLKNTAVTGNLLDIDEHHFPQLQSLSLPDQVCGGDGYKFQRIAEMTDFIHKLYHLKKRRSPKLLLYWRWHLSEDSPDWYRSRRYPQLPFSIELVKVGSRLGYRWFGVYAVTSENDDGPTQYCEINWLDQEPERERAATMKFTFRNWRGFKEI</sequence>
<organism evidence="2 3">
    <name type="scientific">Skeletonema marinoi</name>
    <dbReference type="NCBI Taxonomy" id="267567"/>
    <lineage>
        <taxon>Eukaryota</taxon>
        <taxon>Sar</taxon>
        <taxon>Stramenopiles</taxon>
        <taxon>Ochrophyta</taxon>
        <taxon>Bacillariophyta</taxon>
        <taxon>Coscinodiscophyceae</taxon>
        <taxon>Thalassiosirophycidae</taxon>
        <taxon>Thalassiosirales</taxon>
        <taxon>Skeletonemataceae</taxon>
        <taxon>Skeletonema</taxon>
        <taxon>Skeletonema marinoi-dohrnii complex</taxon>
    </lineage>
</organism>
<dbReference type="Gene3D" id="3.80.10.10">
    <property type="entry name" value="Ribonuclease Inhibitor"/>
    <property type="match status" value="1"/>
</dbReference>
<accession>A0AAD8Y7I5</accession>
<evidence type="ECO:0000313" key="2">
    <source>
        <dbReference type="EMBL" id="KAK1740419.1"/>
    </source>
</evidence>
<evidence type="ECO:0000313" key="3">
    <source>
        <dbReference type="Proteomes" id="UP001224775"/>
    </source>
</evidence>
<comment type="caution">
    <text evidence="2">The sequence shown here is derived from an EMBL/GenBank/DDBJ whole genome shotgun (WGS) entry which is preliminary data.</text>
</comment>
<dbReference type="SUPFAM" id="SSF81383">
    <property type="entry name" value="F-box domain"/>
    <property type="match status" value="1"/>
</dbReference>
<dbReference type="AlphaFoldDB" id="A0AAD8Y7I5"/>
<dbReference type="InterPro" id="IPR032675">
    <property type="entry name" value="LRR_dom_sf"/>
</dbReference>
<dbReference type="Proteomes" id="UP001224775">
    <property type="component" value="Unassembled WGS sequence"/>
</dbReference>
<dbReference type="SUPFAM" id="SSF52058">
    <property type="entry name" value="L domain-like"/>
    <property type="match status" value="1"/>
</dbReference>
<evidence type="ECO:0000259" key="1">
    <source>
        <dbReference type="Pfam" id="PF12937"/>
    </source>
</evidence>
<name>A0AAD8Y7I5_9STRA</name>
<keyword evidence="3" id="KW-1185">Reference proteome</keyword>
<dbReference type="CDD" id="cd09917">
    <property type="entry name" value="F-box_SF"/>
    <property type="match status" value="1"/>
</dbReference>